<dbReference type="PROSITE" id="PS50835">
    <property type="entry name" value="IG_LIKE"/>
    <property type="match status" value="2"/>
</dbReference>
<dbReference type="SMART" id="SM00408">
    <property type="entry name" value="IGc2"/>
    <property type="match status" value="2"/>
</dbReference>
<sequence>MELPALRLLLLLLLSSGLTVSQEDILPHEPIKVLVGKDLSIQTLLSKPAFTFIIWNFNSNGEQTHVATLGPAGLNVNDPYKSRGVNITTDGHLTVKALTPADNGQYSINVVDSKGSTKTGEIDVKVIVSQRHFSTLTVTSVHRSDWSGLCSAPCPTHDDTEERPLQPHKPISGVKMTGPSGKLFAGNSSANLSCEAAKGSVTQVVWLKDGSALSSRAVVAADQRSVLIDPLQKEDNGEYTCTMSNAASKESAKVKLMVICERPEPVQITAESEVEVTDRVVLDCSAASVPPANYTWKFNGTKQPITTSQYVIEKAVYSNTGIYTCEAYNALTGKTSSKTHTISVKAEGELDEGLSDGAIAGIVIGVLAAVAVAIGLFFYCRQKVPVASPY</sequence>
<dbReference type="EMBL" id="JBBPFD010000002">
    <property type="protein sequence ID" value="KAK7939907.1"/>
    <property type="molecule type" value="Genomic_DNA"/>
</dbReference>
<dbReference type="Pfam" id="PF13895">
    <property type="entry name" value="Ig_2"/>
    <property type="match status" value="1"/>
</dbReference>
<dbReference type="InterPro" id="IPR003598">
    <property type="entry name" value="Ig_sub2"/>
</dbReference>
<comment type="caution">
    <text evidence="8">The sequence shown here is derived from an EMBL/GenBank/DDBJ whole genome shotgun (WGS) entry which is preliminary data.</text>
</comment>
<accession>A0AAW0Q5V6</accession>
<feature type="signal peptide" evidence="6">
    <location>
        <begin position="1"/>
        <end position="21"/>
    </location>
</feature>
<evidence type="ECO:0000313" key="8">
    <source>
        <dbReference type="EMBL" id="KAK7939907.1"/>
    </source>
</evidence>
<dbReference type="Proteomes" id="UP001460270">
    <property type="component" value="Unassembled WGS sequence"/>
</dbReference>
<dbReference type="PANTHER" id="PTHR44337">
    <property type="entry name" value="CARCINOEMBRYONIC ANTIGEN-RELATED CELL ADHESION MOLECULE 8"/>
    <property type="match status" value="1"/>
</dbReference>
<dbReference type="Pfam" id="PF07679">
    <property type="entry name" value="I-set"/>
    <property type="match status" value="1"/>
</dbReference>
<feature type="domain" description="Ig-like" evidence="7">
    <location>
        <begin position="263"/>
        <end position="343"/>
    </location>
</feature>
<feature type="transmembrane region" description="Helical" evidence="5">
    <location>
        <begin position="358"/>
        <end position="380"/>
    </location>
</feature>
<evidence type="ECO:0000259" key="7">
    <source>
        <dbReference type="PROSITE" id="PS50835"/>
    </source>
</evidence>
<evidence type="ECO:0000256" key="4">
    <source>
        <dbReference type="ARBA" id="ARBA00023319"/>
    </source>
</evidence>
<keyword evidence="1 6" id="KW-0732">Signal</keyword>
<evidence type="ECO:0000256" key="5">
    <source>
        <dbReference type="SAM" id="Phobius"/>
    </source>
</evidence>
<keyword evidence="2" id="KW-1015">Disulfide bond</keyword>
<evidence type="ECO:0000256" key="6">
    <source>
        <dbReference type="SAM" id="SignalP"/>
    </source>
</evidence>
<gene>
    <name evidence="8" type="ORF">WMY93_003233</name>
</gene>
<dbReference type="InterPro" id="IPR003599">
    <property type="entry name" value="Ig_sub"/>
</dbReference>
<dbReference type="InterPro" id="IPR036179">
    <property type="entry name" value="Ig-like_dom_sf"/>
</dbReference>
<evidence type="ECO:0000256" key="3">
    <source>
        <dbReference type="ARBA" id="ARBA00023180"/>
    </source>
</evidence>
<feature type="domain" description="Ig-like" evidence="7">
    <location>
        <begin position="170"/>
        <end position="255"/>
    </location>
</feature>
<dbReference type="InterPro" id="IPR007110">
    <property type="entry name" value="Ig-like_dom"/>
</dbReference>
<evidence type="ECO:0000313" key="9">
    <source>
        <dbReference type="Proteomes" id="UP001460270"/>
    </source>
</evidence>
<keyword evidence="4" id="KW-0393">Immunoglobulin domain</keyword>
<keyword evidence="5" id="KW-0472">Membrane</keyword>
<organism evidence="8 9">
    <name type="scientific">Mugilogobius chulae</name>
    <name type="common">yellowstripe goby</name>
    <dbReference type="NCBI Taxonomy" id="88201"/>
    <lineage>
        <taxon>Eukaryota</taxon>
        <taxon>Metazoa</taxon>
        <taxon>Chordata</taxon>
        <taxon>Craniata</taxon>
        <taxon>Vertebrata</taxon>
        <taxon>Euteleostomi</taxon>
        <taxon>Actinopterygii</taxon>
        <taxon>Neopterygii</taxon>
        <taxon>Teleostei</taxon>
        <taxon>Neoteleostei</taxon>
        <taxon>Acanthomorphata</taxon>
        <taxon>Gobiaria</taxon>
        <taxon>Gobiiformes</taxon>
        <taxon>Gobioidei</taxon>
        <taxon>Gobiidae</taxon>
        <taxon>Gobionellinae</taxon>
        <taxon>Mugilogobius</taxon>
    </lineage>
</organism>
<keyword evidence="5" id="KW-1133">Transmembrane helix</keyword>
<evidence type="ECO:0000256" key="1">
    <source>
        <dbReference type="ARBA" id="ARBA00022729"/>
    </source>
</evidence>
<dbReference type="Gene3D" id="2.60.40.10">
    <property type="entry name" value="Immunoglobulins"/>
    <property type="match status" value="3"/>
</dbReference>
<reference evidence="9" key="1">
    <citation type="submission" date="2024-04" db="EMBL/GenBank/DDBJ databases">
        <title>Salinicola lusitanus LLJ914,a marine bacterium isolated from the Okinawa Trough.</title>
        <authorList>
            <person name="Li J."/>
        </authorList>
    </citation>
    <scope>NUCLEOTIDE SEQUENCE [LARGE SCALE GENOMIC DNA]</scope>
</reference>
<keyword evidence="9" id="KW-1185">Reference proteome</keyword>
<dbReference type="CDD" id="cd12087">
    <property type="entry name" value="TM_EGFR-like"/>
    <property type="match status" value="1"/>
</dbReference>
<protein>
    <recommendedName>
        <fullName evidence="7">Ig-like domain-containing protein</fullName>
    </recommendedName>
</protein>
<keyword evidence="3" id="KW-0325">Glycoprotein</keyword>
<dbReference type="PANTHER" id="PTHR44337:SF20">
    <property type="entry name" value="CARCINOEMBRYONIC ANTIGEN-RELATED CELL ADHESION MOLECULE 5-RELATED"/>
    <property type="match status" value="1"/>
</dbReference>
<dbReference type="InterPro" id="IPR013783">
    <property type="entry name" value="Ig-like_fold"/>
</dbReference>
<dbReference type="SMART" id="SM00409">
    <property type="entry name" value="IG"/>
    <property type="match status" value="3"/>
</dbReference>
<proteinExistence type="predicted"/>
<dbReference type="InterPro" id="IPR013098">
    <property type="entry name" value="Ig_I-set"/>
</dbReference>
<keyword evidence="5" id="KW-0812">Transmembrane</keyword>
<dbReference type="SUPFAM" id="SSF48726">
    <property type="entry name" value="Immunoglobulin"/>
    <property type="match status" value="3"/>
</dbReference>
<name>A0AAW0Q5V6_9GOBI</name>
<evidence type="ECO:0000256" key="2">
    <source>
        <dbReference type="ARBA" id="ARBA00023157"/>
    </source>
</evidence>
<dbReference type="InterPro" id="IPR052598">
    <property type="entry name" value="IgSF_CEA-related"/>
</dbReference>
<feature type="chain" id="PRO_5043620468" description="Ig-like domain-containing protein" evidence="6">
    <location>
        <begin position="22"/>
        <end position="390"/>
    </location>
</feature>
<dbReference type="AlphaFoldDB" id="A0AAW0Q5V6"/>